<organism evidence="7 8">
    <name type="scientific">Cyclobacterium lianum</name>
    <dbReference type="NCBI Taxonomy" id="388280"/>
    <lineage>
        <taxon>Bacteria</taxon>
        <taxon>Pseudomonadati</taxon>
        <taxon>Bacteroidota</taxon>
        <taxon>Cytophagia</taxon>
        <taxon>Cytophagales</taxon>
        <taxon>Cyclobacteriaceae</taxon>
        <taxon>Cyclobacterium</taxon>
    </lineage>
</organism>
<dbReference type="SUPFAM" id="SSF52743">
    <property type="entry name" value="Subtilisin-like"/>
    <property type="match status" value="1"/>
</dbReference>
<dbReference type="InterPro" id="IPR036852">
    <property type="entry name" value="Peptidase_S8/S53_dom_sf"/>
</dbReference>
<feature type="domain" description="Peptidase S8/S53" evidence="6">
    <location>
        <begin position="176"/>
        <end position="431"/>
    </location>
</feature>
<dbReference type="PRINTS" id="PR00723">
    <property type="entry name" value="SUBTILISIN"/>
</dbReference>
<dbReference type="PROSITE" id="PS00137">
    <property type="entry name" value="SUBTILASE_HIS"/>
    <property type="match status" value="1"/>
</dbReference>
<evidence type="ECO:0000313" key="8">
    <source>
        <dbReference type="Proteomes" id="UP000184513"/>
    </source>
</evidence>
<dbReference type="RefSeq" id="WP_073096737.1">
    <property type="nucleotide sequence ID" value="NZ_FRCY01000014.1"/>
</dbReference>
<dbReference type="AlphaFoldDB" id="A0A1M7Q7G3"/>
<evidence type="ECO:0000313" key="7">
    <source>
        <dbReference type="EMBL" id="SHN26132.1"/>
    </source>
</evidence>
<dbReference type="InterPro" id="IPR023828">
    <property type="entry name" value="Peptidase_S8_Ser-AS"/>
</dbReference>
<keyword evidence="8" id="KW-1185">Reference proteome</keyword>
<evidence type="ECO:0000256" key="4">
    <source>
        <dbReference type="ARBA" id="ARBA00022825"/>
    </source>
</evidence>
<feature type="active site" description="Charge relay system" evidence="5">
    <location>
        <position position="217"/>
    </location>
</feature>
<evidence type="ECO:0000256" key="3">
    <source>
        <dbReference type="ARBA" id="ARBA00022801"/>
    </source>
</evidence>
<sequence>MDPYTSFQVPTGDRPKFTGKKLVMLAPDASMKNIDAEAAGAALRLAPSGAYRSHEEDYLKAFEEGDGIVFEKFRVAVINANHEEQIKSLVYAGRSFRYEEPERFLYALDAPRSSNFGVLLWQMICRLFGIKKDGPVTDPGTKPKDPPPVSPPVFENTVEAYWGLHALNALSTSYTGKGVKLAVLDTGMYLAHPDYAAREVVSKSFIQGETVDDAHGHGTHCAGIAVGGVRGDNGRRYGTASDAGLYVGKVLSNEGVGSDSSILAGMEWAVEQGCRVISMSLGASVEENTAYSNIYNELAGTAMDMGTLIIGAAGNDSRRSQGIVRPVNHPANCPNILAVAALDRRSAVADFSCGGLNPDGGLVDIAGPGVEVFSSWKLPQEYAIISGTSMATPFVAGVAAQLLEAFPEATAREIWDKLVAQARALSLPTRDAGAGLVQSPQ</sequence>
<dbReference type="PANTHER" id="PTHR43806">
    <property type="entry name" value="PEPTIDASE S8"/>
    <property type="match status" value="1"/>
</dbReference>
<proteinExistence type="inferred from homology"/>
<dbReference type="InterPro" id="IPR000209">
    <property type="entry name" value="Peptidase_S8/S53_dom"/>
</dbReference>
<accession>A0A1M7Q7G3</accession>
<dbReference type="Gene3D" id="3.40.50.200">
    <property type="entry name" value="Peptidase S8/S53 domain"/>
    <property type="match status" value="1"/>
</dbReference>
<protein>
    <submittedName>
        <fullName evidence="7">Subtilase family protein</fullName>
    </submittedName>
</protein>
<evidence type="ECO:0000259" key="6">
    <source>
        <dbReference type="Pfam" id="PF00082"/>
    </source>
</evidence>
<dbReference type="GO" id="GO:0004252">
    <property type="term" value="F:serine-type endopeptidase activity"/>
    <property type="evidence" value="ECO:0007669"/>
    <property type="project" value="UniProtKB-UniRule"/>
</dbReference>
<feature type="active site" description="Charge relay system" evidence="5">
    <location>
        <position position="389"/>
    </location>
</feature>
<dbReference type="GO" id="GO:0005615">
    <property type="term" value="C:extracellular space"/>
    <property type="evidence" value="ECO:0007669"/>
    <property type="project" value="TreeGrafter"/>
</dbReference>
<dbReference type="InterPro" id="IPR022398">
    <property type="entry name" value="Peptidase_S8_His-AS"/>
</dbReference>
<comment type="similarity">
    <text evidence="1 5">Belongs to the peptidase S8 family.</text>
</comment>
<dbReference type="EMBL" id="FRCY01000014">
    <property type="protein sequence ID" value="SHN26132.1"/>
    <property type="molecule type" value="Genomic_DNA"/>
</dbReference>
<dbReference type="Proteomes" id="UP000184513">
    <property type="component" value="Unassembled WGS sequence"/>
</dbReference>
<evidence type="ECO:0000256" key="5">
    <source>
        <dbReference type="PROSITE-ProRule" id="PRU01240"/>
    </source>
</evidence>
<dbReference type="STRING" id="388280.SAMN04488057_114106"/>
<dbReference type="InterPro" id="IPR015500">
    <property type="entry name" value="Peptidase_S8_subtilisin-rel"/>
</dbReference>
<dbReference type="InterPro" id="IPR050131">
    <property type="entry name" value="Peptidase_S8_subtilisin-like"/>
</dbReference>
<dbReference type="PROSITE" id="PS51892">
    <property type="entry name" value="SUBTILASE"/>
    <property type="match status" value="1"/>
</dbReference>
<keyword evidence="4 5" id="KW-0720">Serine protease</keyword>
<dbReference type="GO" id="GO:0006508">
    <property type="term" value="P:proteolysis"/>
    <property type="evidence" value="ECO:0007669"/>
    <property type="project" value="UniProtKB-KW"/>
</dbReference>
<dbReference type="Pfam" id="PF00082">
    <property type="entry name" value="Peptidase_S8"/>
    <property type="match status" value="1"/>
</dbReference>
<evidence type="ECO:0000256" key="1">
    <source>
        <dbReference type="ARBA" id="ARBA00011073"/>
    </source>
</evidence>
<feature type="active site" description="Charge relay system" evidence="5">
    <location>
        <position position="185"/>
    </location>
</feature>
<evidence type="ECO:0000256" key="2">
    <source>
        <dbReference type="ARBA" id="ARBA00022670"/>
    </source>
</evidence>
<keyword evidence="2 5" id="KW-0645">Protease</keyword>
<dbReference type="PANTHER" id="PTHR43806:SF11">
    <property type="entry name" value="CEREVISIN-RELATED"/>
    <property type="match status" value="1"/>
</dbReference>
<reference evidence="7 8" key="1">
    <citation type="submission" date="2016-11" db="EMBL/GenBank/DDBJ databases">
        <authorList>
            <person name="Jaros S."/>
            <person name="Januszkiewicz K."/>
            <person name="Wedrychowicz H."/>
        </authorList>
    </citation>
    <scope>NUCLEOTIDE SEQUENCE [LARGE SCALE GENOMIC DNA]</scope>
    <source>
        <strain evidence="7 8">CGMCC 1.6102</strain>
    </source>
</reference>
<keyword evidence="3 5" id="KW-0378">Hydrolase</keyword>
<name>A0A1M7Q7G3_9BACT</name>
<dbReference type="OrthoDB" id="9798386at2"/>
<dbReference type="PROSITE" id="PS00138">
    <property type="entry name" value="SUBTILASE_SER"/>
    <property type="match status" value="1"/>
</dbReference>
<gene>
    <name evidence="7" type="ORF">SAMN04488057_114106</name>
</gene>